<dbReference type="AlphaFoldDB" id="A0A368P438"/>
<comment type="similarity">
    <text evidence="1 2">Belongs to the ArsC family.</text>
</comment>
<dbReference type="PANTHER" id="PTHR30041:SF4">
    <property type="entry name" value="ARSENATE REDUCTASE"/>
    <property type="match status" value="1"/>
</dbReference>
<dbReference type="EMBL" id="QPIG01000002">
    <property type="protein sequence ID" value="RCU57592.1"/>
    <property type="molecule type" value="Genomic_DNA"/>
</dbReference>
<dbReference type="Pfam" id="PF03960">
    <property type="entry name" value="ArsC"/>
    <property type="match status" value="1"/>
</dbReference>
<evidence type="ECO:0000256" key="1">
    <source>
        <dbReference type="ARBA" id="ARBA00007198"/>
    </source>
</evidence>
<evidence type="ECO:0000313" key="4">
    <source>
        <dbReference type="Proteomes" id="UP000252249"/>
    </source>
</evidence>
<evidence type="ECO:0000256" key="2">
    <source>
        <dbReference type="PROSITE-ProRule" id="PRU01282"/>
    </source>
</evidence>
<evidence type="ECO:0000313" key="3">
    <source>
        <dbReference type="EMBL" id="RCU57592.1"/>
    </source>
</evidence>
<dbReference type="Gene3D" id="3.40.30.10">
    <property type="entry name" value="Glutaredoxin"/>
    <property type="match status" value="1"/>
</dbReference>
<dbReference type="OrthoDB" id="9808142at2"/>
<sequence>MILIYHDPNSIESIECLNILKKNKKKHKIVKYLENPPTENKLKKIVNKLDIRPYNLIKTEDSLWKEHYQEFVKNEGDFEDIEYIKVLTEFPQLIRTPIVVEGKKAVLCDPPEKVFSFINE</sequence>
<accession>A0A368P438</accession>
<proteinExistence type="inferred from homology"/>
<keyword evidence="4" id="KW-1185">Reference proteome</keyword>
<name>A0A368P438_9FLAO</name>
<dbReference type="RefSeq" id="WP_113966017.1">
    <property type="nucleotide sequence ID" value="NZ_JAWVXR010000002.1"/>
</dbReference>
<dbReference type="Proteomes" id="UP000252249">
    <property type="component" value="Unassembled WGS sequence"/>
</dbReference>
<gene>
    <name evidence="3" type="ORF">DU428_07295</name>
</gene>
<dbReference type="InterPro" id="IPR006660">
    <property type="entry name" value="Arsenate_reductase-like"/>
</dbReference>
<organism evidence="3 4">
    <name type="scientific">Oceanihabitans sediminis</name>
    <dbReference type="NCBI Taxonomy" id="1812012"/>
    <lineage>
        <taxon>Bacteria</taxon>
        <taxon>Pseudomonadati</taxon>
        <taxon>Bacteroidota</taxon>
        <taxon>Flavobacteriia</taxon>
        <taxon>Flavobacteriales</taxon>
        <taxon>Flavobacteriaceae</taxon>
        <taxon>Oceanihabitans</taxon>
    </lineage>
</organism>
<protein>
    <submittedName>
        <fullName evidence="3">Arsenate reductase</fullName>
    </submittedName>
</protein>
<dbReference type="PROSITE" id="PS51353">
    <property type="entry name" value="ARSC"/>
    <property type="match status" value="1"/>
</dbReference>
<comment type="caution">
    <text evidence="3">The sequence shown here is derived from an EMBL/GenBank/DDBJ whole genome shotgun (WGS) entry which is preliminary data.</text>
</comment>
<dbReference type="InterPro" id="IPR036249">
    <property type="entry name" value="Thioredoxin-like_sf"/>
</dbReference>
<dbReference type="SUPFAM" id="SSF52833">
    <property type="entry name" value="Thioredoxin-like"/>
    <property type="match status" value="1"/>
</dbReference>
<dbReference type="PANTHER" id="PTHR30041">
    <property type="entry name" value="ARSENATE REDUCTASE"/>
    <property type="match status" value="1"/>
</dbReference>
<reference evidence="3 4" key="1">
    <citation type="submission" date="2018-07" db="EMBL/GenBank/DDBJ databases">
        <title>Oceanihabitans testaceum sp. nov., isolated from marine sediment.</title>
        <authorList>
            <person name="Li C.-M."/>
        </authorList>
    </citation>
    <scope>NUCLEOTIDE SEQUENCE [LARGE SCALE GENOMIC DNA]</scope>
    <source>
        <strain evidence="3 4">S9-10</strain>
    </source>
</reference>